<gene>
    <name evidence="2" type="ORF">AUJ44_01195</name>
    <name evidence="1" type="ORF">AUJ44_03200</name>
</gene>
<evidence type="ECO:0000313" key="2">
    <source>
        <dbReference type="EMBL" id="OIO33051.1"/>
    </source>
</evidence>
<dbReference type="Proteomes" id="UP000183206">
    <property type="component" value="Unassembled WGS sequence"/>
</dbReference>
<accession>A0A1J4VD58</accession>
<dbReference type="EMBL" id="MNVO01000021">
    <property type="protein sequence ID" value="OIO33051.1"/>
    <property type="molecule type" value="Genomic_DNA"/>
</dbReference>
<dbReference type="STRING" id="1805282.AUJ44_01195"/>
<protein>
    <submittedName>
        <fullName evidence="1">Uncharacterized protein</fullName>
    </submittedName>
</protein>
<evidence type="ECO:0000313" key="3">
    <source>
        <dbReference type="Proteomes" id="UP000183206"/>
    </source>
</evidence>
<evidence type="ECO:0000313" key="1">
    <source>
        <dbReference type="EMBL" id="OIO32143.1"/>
    </source>
</evidence>
<dbReference type="EMBL" id="MNVO01000047">
    <property type="protein sequence ID" value="OIO32143.1"/>
    <property type="molecule type" value="Genomic_DNA"/>
</dbReference>
<proteinExistence type="predicted"/>
<comment type="caution">
    <text evidence="1">The sequence shown here is derived from an EMBL/GenBank/DDBJ whole genome shotgun (WGS) entry which is preliminary data.</text>
</comment>
<reference evidence="1 3" key="1">
    <citation type="journal article" date="2016" name="Environ. Microbiol.">
        <title>Genomic resolution of a cold subsurface aquifer community provides metabolic insights for novel microbes adapted to high CO concentrations.</title>
        <authorList>
            <person name="Probst A.J."/>
            <person name="Castelle C.J."/>
            <person name="Singh A."/>
            <person name="Brown C.T."/>
            <person name="Anantharaman K."/>
            <person name="Sharon I."/>
            <person name="Hug L.A."/>
            <person name="Burstein D."/>
            <person name="Emerson J.B."/>
            <person name="Thomas B.C."/>
            <person name="Banfield J.F."/>
        </authorList>
    </citation>
    <scope>NUCLEOTIDE SEQUENCE [LARGE SCALE GENOMIC DNA]</scope>
    <source>
        <strain evidence="1">CG1_02_47_685</strain>
    </source>
</reference>
<sequence>MAFYKLWKTNAEEAFAIVRMYQGYLAKQRRRLAGARRIKKTKQVQKLMEFIDVKLNKKVGLKRAKESLVNCQLCSVA</sequence>
<name>A0A1J4VD58_9BACT</name>
<organism evidence="1 3">
    <name type="scientific">Candidatus Nomurabacteria bacterium CG1_02_47_685</name>
    <dbReference type="NCBI Taxonomy" id="1805282"/>
    <lineage>
        <taxon>Bacteria</taxon>
        <taxon>Candidatus Nomuraibacteriota</taxon>
    </lineage>
</organism>
<dbReference type="AlphaFoldDB" id="A0A1J4VD58"/>